<keyword evidence="1" id="KW-0614">Plasmid</keyword>
<dbReference type="InParanoid" id="A9B925"/>
<dbReference type="EMBL" id="CP000876">
    <property type="protein sequence ID" value="ABX07839.1"/>
    <property type="molecule type" value="Genomic_DNA"/>
</dbReference>
<dbReference type="Proteomes" id="UP000000787">
    <property type="component" value="Plasmid pHAU01"/>
</dbReference>
<geneLocation type="plasmid" evidence="1 2">
    <name>pHAU01</name>
</geneLocation>
<reference evidence="1 2" key="1">
    <citation type="journal article" date="2011" name="Stand. Genomic Sci.">
        <title>Complete genome sequence of the filamentous gliding predatory bacterium Herpetosiphon aurantiacus type strain (114-95(T)).</title>
        <authorList>
            <person name="Kiss H."/>
            <person name="Nett M."/>
            <person name="Domin N."/>
            <person name="Martin K."/>
            <person name="Maresca J.A."/>
            <person name="Copeland A."/>
            <person name="Lapidus A."/>
            <person name="Lucas S."/>
            <person name="Berry K.W."/>
            <person name="Glavina Del Rio T."/>
            <person name="Dalin E."/>
            <person name="Tice H."/>
            <person name="Pitluck S."/>
            <person name="Richardson P."/>
            <person name="Bruce D."/>
            <person name="Goodwin L."/>
            <person name="Han C."/>
            <person name="Detter J.C."/>
            <person name="Schmutz J."/>
            <person name="Brettin T."/>
            <person name="Land M."/>
            <person name="Hauser L."/>
            <person name="Kyrpides N.C."/>
            <person name="Ivanova N."/>
            <person name="Goker M."/>
            <person name="Woyke T."/>
            <person name="Klenk H.P."/>
            <person name="Bryant D.A."/>
        </authorList>
    </citation>
    <scope>NUCLEOTIDE SEQUENCE [LARGE SCALE GENOMIC DNA]</scope>
    <source>
        <strain evidence="2">ATCC 23779 / DSM 785 / 114-95</strain>
        <plasmid evidence="1">pHAU01</plasmid>
    </source>
</reference>
<organism evidence="1 2">
    <name type="scientific">Herpetosiphon aurantiacus (strain ATCC 23779 / DSM 785 / 114-95)</name>
    <dbReference type="NCBI Taxonomy" id="316274"/>
    <lineage>
        <taxon>Bacteria</taxon>
        <taxon>Bacillati</taxon>
        <taxon>Chloroflexota</taxon>
        <taxon>Chloroflexia</taxon>
        <taxon>Herpetosiphonales</taxon>
        <taxon>Herpetosiphonaceae</taxon>
        <taxon>Herpetosiphon</taxon>
    </lineage>
</organism>
<dbReference type="AlphaFoldDB" id="A9B925"/>
<name>A9B925_HERA2</name>
<dbReference type="BioCyc" id="HAUR316274:GHYA-5274-MONOMER"/>
<protein>
    <submittedName>
        <fullName evidence="1">Uncharacterized protein</fullName>
    </submittedName>
</protein>
<sequence length="276" mass="30590">MRFYDRLRWKLGLPSVPIIDASSIADAIDALPTAVPRYPSASYGVVAPPFDAFFVEATARDESDTLLGQRGVLVRATTDTIHPVTPERTRWTLTLEAFMYVKGQGMYGYQQLAVVFLDRQGKIINDMLKGVPLLPNPTRYERIGQTPTPGATLHCVYALKAINAMHQSCPAEHLTPTDEERQHYQRKAGASAEPSDYYLLKVRPTAKGGFEAIGHGLAAEPRRAHGVRGHFKYYDPERPLFGRAGQHGMLWIPAHERGDAERGTIEKGYQVESGGS</sequence>
<gene>
    <name evidence="1" type="ordered locus">Haur_5212</name>
</gene>
<dbReference type="KEGG" id="hau:Haur_5212"/>
<dbReference type="HOGENOM" id="CLU_1048762_0_0_0"/>
<evidence type="ECO:0000313" key="1">
    <source>
        <dbReference type="EMBL" id="ABX07839.1"/>
    </source>
</evidence>
<proteinExistence type="predicted"/>
<accession>A9B925</accession>
<keyword evidence="2" id="KW-1185">Reference proteome</keyword>
<evidence type="ECO:0000313" key="2">
    <source>
        <dbReference type="Proteomes" id="UP000000787"/>
    </source>
</evidence>